<name>A0A8S1ND44_PARPR</name>
<reference evidence="2" key="1">
    <citation type="submission" date="2021-01" db="EMBL/GenBank/DDBJ databases">
        <authorList>
            <consortium name="Genoscope - CEA"/>
            <person name="William W."/>
        </authorList>
    </citation>
    <scope>NUCLEOTIDE SEQUENCE</scope>
</reference>
<feature type="region of interest" description="Disordered" evidence="1">
    <location>
        <begin position="37"/>
        <end position="64"/>
    </location>
</feature>
<protein>
    <submittedName>
        <fullName evidence="2">Uncharacterized protein</fullName>
    </submittedName>
</protein>
<sequence length="64" mass="7147">MVCIPCLLLPLAGILVMLFDFIKPYLIKIGLIKASPKKDDKNNIQENGTKLSDTSTEKQKIKQS</sequence>
<feature type="compositionally biased region" description="Basic and acidic residues" evidence="1">
    <location>
        <begin position="55"/>
        <end position="64"/>
    </location>
</feature>
<evidence type="ECO:0000313" key="3">
    <source>
        <dbReference type="Proteomes" id="UP000688137"/>
    </source>
</evidence>
<keyword evidence="3" id="KW-1185">Reference proteome</keyword>
<gene>
    <name evidence="2" type="ORF">PPRIM_AZ9-3.1.T0780192</name>
</gene>
<dbReference type="OMA" id="MVCIPCL"/>
<comment type="caution">
    <text evidence="2">The sequence shown here is derived from an EMBL/GenBank/DDBJ whole genome shotgun (WGS) entry which is preliminary data.</text>
</comment>
<dbReference type="Proteomes" id="UP000688137">
    <property type="component" value="Unassembled WGS sequence"/>
</dbReference>
<evidence type="ECO:0000256" key="1">
    <source>
        <dbReference type="SAM" id="MobiDB-lite"/>
    </source>
</evidence>
<evidence type="ECO:0000313" key="2">
    <source>
        <dbReference type="EMBL" id="CAD8087423.1"/>
    </source>
</evidence>
<organism evidence="2 3">
    <name type="scientific">Paramecium primaurelia</name>
    <dbReference type="NCBI Taxonomy" id="5886"/>
    <lineage>
        <taxon>Eukaryota</taxon>
        <taxon>Sar</taxon>
        <taxon>Alveolata</taxon>
        <taxon>Ciliophora</taxon>
        <taxon>Intramacronucleata</taxon>
        <taxon>Oligohymenophorea</taxon>
        <taxon>Peniculida</taxon>
        <taxon>Parameciidae</taxon>
        <taxon>Paramecium</taxon>
    </lineage>
</organism>
<feature type="compositionally biased region" description="Polar residues" evidence="1">
    <location>
        <begin position="44"/>
        <end position="54"/>
    </location>
</feature>
<dbReference type="EMBL" id="CAJJDM010000081">
    <property type="protein sequence ID" value="CAD8087423.1"/>
    <property type="molecule type" value="Genomic_DNA"/>
</dbReference>
<proteinExistence type="predicted"/>
<accession>A0A8S1ND44</accession>
<dbReference type="AlphaFoldDB" id="A0A8S1ND44"/>